<proteinExistence type="predicted"/>
<dbReference type="InterPro" id="IPR011011">
    <property type="entry name" value="Znf_FYVE_PHD"/>
</dbReference>
<dbReference type="AlphaFoldDB" id="A0A395V593"/>
<dbReference type="RefSeq" id="WP_082923073.1">
    <property type="nucleotide sequence ID" value="NZ_QRUJ01000001.1"/>
</dbReference>
<sequence length="76" mass="8622">MRKKMMCEICGQNPCHPRCPNAPEPKEVHICSECLEGIYPGDRFYESCGSYVCEECLKGMTIDEIFELLGESLEEA</sequence>
<name>A0A395V593_9FIRM</name>
<evidence type="ECO:0000313" key="2">
    <source>
        <dbReference type="Proteomes" id="UP000266066"/>
    </source>
</evidence>
<comment type="caution">
    <text evidence="1">The sequence shown here is derived from an EMBL/GenBank/DDBJ whole genome shotgun (WGS) entry which is preliminary data.</text>
</comment>
<dbReference type="SUPFAM" id="SSF57903">
    <property type="entry name" value="FYVE/PHD zinc finger"/>
    <property type="match status" value="1"/>
</dbReference>
<dbReference type="Proteomes" id="UP000266066">
    <property type="component" value="Unassembled WGS sequence"/>
</dbReference>
<accession>A0A395V593</accession>
<evidence type="ECO:0000313" key="1">
    <source>
        <dbReference type="EMBL" id="RGR56811.1"/>
    </source>
</evidence>
<dbReference type="EMBL" id="QRUJ01000001">
    <property type="protein sequence ID" value="RGR56811.1"/>
    <property type="molecule type" value="Genomic_DNA"/>
</dbReference>
<protein>
    <submittedName>
        <fullName evidence="1">Uncharacterized protein</fullName>
    </submittedName>
</protein>
<organism evidence="1 2">
    <name type="scientific">Agathobacter rectalis</name>
    <dbReference type="NCBI Taxonomy" id="39491"/>
    <lineage>
        <taxon>Bacteria</taxon>
        <taxon>Bacillati</taxon>
        <taxon>Bacillota</taxon>
        <taxon>Clostridia</taxon>
        <taxon>Lachnospirales</taxon>
        <taxon>Lachnospiraceae</taxon>
        <taxon>Agathobacter</taxon>
    </lineage>
</organism>
<gene>
    <name evidence="1" type="ORF">DWY38_00190</name>
</gene>
<reference evidence="1 2" key="1">
    <citation type="submission" date="2018-08" db="EMBL/GenBank/DDBJ databases">
        <title>A genome reference for cultivated species of the human gut microbiota.</title>
        <authorList>
            <person name="Zou Y."/>
            <person name="Xue W."/>
            <person name="Luo G."/>
        </authorList>
    </citation>
    <scope>NUCLEOTIDE SEQUENCE [LARGE SCALE GENOMIC DNA]</scope>
    <source>
        <strain evidence="1 2">AF25-15</strain>
    </source>
</reference>